<name>A0ABV8P0B1_9BURK</name>
<keyword evidence="3" id="KW-1185">Reference proteome</keyword>
<evidence type="ECO:0000259" key="1">
    <source>
        <dbReference type="Pfam" id="PF01978"/>
    </source>
</evidence>
<dbReference type="InterPro" id="IPR002831">
    <property type="entry name" value="Tscrpt_reg_TrmB_N"/>
</dbReference>
<dbReference type="Pfam" id="PF01978">
    <property type="entry name" value="TrmB"/>
    <property type="match status" value="1"/>
</dbReference>
<dbReference type="CDD" id="cd09124">
    <property type="entry name" value="PLDc_like_TrmB_middle"/>
    <property type="match status" value="1"/>
</dbReference>
<reference evidence="3" key="1">
    <citation type="journal article" date="2019" name="Int. J. Syst. Evol. Microbiol.">
        <title>The Global Catalogue of Microorganisms (GCM) 10K type strain sequencing project: providing services to taxonomists for standard genome sequencing and annotation.</title>
        <authorList>
            <consortium name="The Broad Institute Genomics Platform"/>
            <consortium name="The Broad Institute Genome Sequencing Center for Infectious Disease"/>
            <person name="Wu L."/>
            <person name="Ma J."/>
        </authorList>
    </citation>
    <scope>NUCLEOTIDE SEQUENCE [LARGE SCALE GENOMIC DNA]</scope>
    <source>
        <strain evidence="3">LMG 24813</strain>
    </source>
</reference>
<gene>
    <name evidence="2" type="ORF">ACFOY1_11950</name>
</gene>
<sequence length="290" mass="32901">MGNETTANLVFDLKAVGFTEYEARIYVEVLQAGAVPKTAYEIARGSGVPRSNTYSALDGLTRKGAVLPVTENPTSYAAANPRDVLGKVRAQTDKICERLETNLENLAPKVENQYVWMLRDEENIDTEIQRLIGLARDSIWIKAADATLRKYAAALEQAVSRESVSLLVVLFGTDKSEFEFNERCKVYIHENDGSRMGKADNLFTLAIDHKEMITVNRDHELIAARTQSLPIVTMALSLIRHDYYMSEIFRRFGDQLNQEFGRYLVDLRKNAYTPDQLASFYEKMELKKAR</sequence>
<comment type="caution">
    <text evidence="2">The sequence shown here is derived from an EMBL/GenBank/DDBJ whole genome shotgun (WGS) entry which is preliminary data.</text>
</comment>
<feature type="domain" description="Transcription regulator TrmB N-terminal" evidence="1">
    <location>
        <begin position="13"/>
        <end position="81"/>
    </location>
</feature>
<dbReference type="PANTHER" id="PTHR34293">
    <property type="entry name" value="HTH-TYPE TRANSCRIPTIONAL REGULATOR TRMBL2"/>
    <property type="match status" value="1"/>
</dbReference>
<organism evidence="2 3">
    <name type="scientific">Candidimonas humi</name>
    <dbReference type="NCBI Taxonomy" id="683355"/>
    <lineage>
        <taxon>Bacteria</taxon>
        <taxon>Pseudomonadati</taxon>
        <taxon>Pseudomonadota</taxon>
        <taxon>Betaproteobacteria</taxon>
        <taxon>Burkholderiales</taxon>
        <taxon>Alcaligenaceae</taxon>
        <taxon>Candidimonas</taxon>
    </lineage>
</organism>
<accession>A0ABV8P0B1</accession>
<dbReference type="PANTHER" id="PTHR34293:SF1">
    <property type="entry name" value="HTH-TYPE TRANSCRIPTIONAL REGULATOR TRMBL2"/>
    <property type="match status" value="1"/>
</dbReference>
<protein>
    <submittedName>
        <fullName evidence="2">TrmB family transcriptional regulator</fullName>
    </submittedName>
</protein>
<evidence type="ECO:0000313" key="3">
    <source>
        <dbReference type="Proteomes" id="UP001595848"/>
    </source>
</evidence>
<dbReference type="Proteomes" id="UP001595848">
    <property type="component" value="Unassembled WGS sequence"/>
</dbReference>
<dbReference type="RefSeq" id="WP_217965580.1">
    <property type="nucleotide sequence ID" value="NZ_JAHTBN010000007.1"/>
</dbReference>
<evidence type="ECO:0000313" key="2">
    <source>
        <dbReference type="EMBL" id="MFC4201668.1"/>
    </source>
</evidence>
<dbReference type="EMBL" id="JBHSBV010000004">
    <property type="protein sequence ID" value="MFC4201668.1"/>
    <property type="molecule type" value="Genomic_DNA"/>
</dbReference>
<proteinExistence type="predicted"/>
<dbReference type="InterPro" id="IPR051797">
    <property type="entry name" value="TrmB-like"/>
</dbReference>